<sequence>MAYTIRIREQVVPKYTQRPGPGKIVERLNPVPIIPPPSPGATLIWSDLSGIYEADPAKRLELWEDPQGLLNDAAALAECPALKVAIIDKIKQLRAVALDKATRSPGVSAIYAENYFAAVEYQAGRPESLTKAGMTAEVHLTGLAANLNMTAPQFADYIIKENRRVGPPLYDIEGEYTRLAYAVIPLSQSIPEIMAAPAQFQQFCGL</sequence>
<reference evidence="1 2" key="1">
    <citation type="submission" date="2021-05" db="EMBL/GenBank/DDBJ databases">
        <title>The draft genome of Geobacter pelophilus DSM 12255.</title>
        <authorList>
            <person name="Xu Z."/>
            <person name="Masuda Y."/>
            <person name="Itoh H."/>
            <person name="Senoo K."/>
        </authorList>
    </citation>
    <scope>NUCLEOTIDE SEQUENCE [LARGE SCALE GENOMIC DNA]</scope>
    <source>
        <strain evidence="1 2">DSM 12255</strain>
    </source>
</reference>
<organism evidence="1 2">
    <name type="scientific">Geoanaerobacter pelophilus</name>
    <dbReference type="NCBI Taxonomy" id="60036"/>
    <lineage>
        <taxon>Bacteria</taxon>
        <taxon>Pseudomonadati</taxon>
        <taxon>Thermodesulfobacteriota</taxon>
        <taxon>Desulfuromonadia</taxon>
        <taxon>Geobacterales</taxon>
        <taxon>Geobacteraceae</taxon>
        <taxon>Geoanaerobacter</taxon>
    </lineage>
</organism>
<dbReference type="RefSeq" id="WP_214173125.1">
    <property type="nucleotide sequence ID" value="NZ_JAHCVJ010000011.1"/>
</dbReference>
<evidence type="ECO:0000313" key="2">
    <source>
        <dbReference type="Proteomes" id="UP000811899"/>
    </source>
</evidence>
<accession>A0AAW4L9T3</accession>
<comment type="caution">
    <text evidence="1">The sequence shown here is derived from an EMBL/GenBank/DDBJ whole genome shotgun (WGS) entry which is preliminary data.</text>
</comment>
<dbReference type="AlphaFoldDB" id="A0AAW4L9T3"/>
<name>A0AAW4L9T3_9BACT</name>
<dbReference type="Proteomes" id="UP000811899">
    <property type="component" value="Unassembled WGS sequence"/>
</dbReference>
<gene>
    <name evidence="1" type="ORF">KI809_18740</name>
</gene>
<protein>
    <submittedName>
        <fullName evidence="1">Uncharacterized protein</fullName>
    </submittedName>
</protein>
<proteinExistence type="predicted"/>
<evidence type="ECO:0000313" key="1">
    <source>
        <dbReference type="EMBL" id="MBT0666350.1"/>
    </source>
</evidence>
<dbReference type="EMBL" id="JAHCVJ010000011">
    <property type="protein sequence ID" value="MBT0666350.1"/>
    <property type="molecule type" value="Genomic_DNA"/>
</dbReference>
<keyword evidence="2" id="KW-1185">Reference proteome</keyword>